<dbReference type="SUPFAM" id="SSF52172">
    <property type="entry name" value="CheY-like"/>
    <property type="match status" value="1"/>
</dbReference>
<dbReference type="Proteomes" id="UP001595279">
    <property type="component" value="Unassembled WGS sequence"/>
</dbReference>
<evidence type="ECO:0000313" key="5">
    <source>
        <dbReference type="Proteomes" id="UP001595279"/>
    </source>
</evidence>
<dbReference type="PANTHER" id="PTHR44591">
    <property type="entry name" value="STRESS RESPONSE REGULATOR PROTEIN 1"/>
    <property type="match status" value="1"/>
</dbReference>
<dbReference type="Pfam" id="PF00072">
    <property type="entry name" value="Response_reg"/>
    <property type="match status" value="1"/>
</dbReference>
<dbReference type="RefSeq" id="WP_390269454.1">
    <property type="nucleotide sequence ID" value="NZ_JBHRSA010000018.1"/>
</dbReference>
<keyword evidence="5" id="KW-1185">Reference proteome</keyword>
<dbReference type="EMBL" id="JBHRSA010000018">
    <property type="protein sequence ID" value="MFC3039631.1"/>
    <property type="molecule type" value="Genomic_DNA"/>
</dbReference>
<protein>
    <submittedName>
        <fullName evidence="4">Response regulator</fullName>
    </submittedName>
</protein>
<gene>
    <name evidence="4" type="ORF">ACFOGI_05150</name>
</gene>
<feature type="domain" description="Response regulatory" evidence="3">
    <location>
        <begin position="4"/>
        <end position="118"/>
    </location>
</feature>
<evidence type="ECO:0000259" key="3">
    <source>
        <dbReference type="PROSITE" id="PS50110"/>
    </source>
</evidence>
<keyword evidence="1 2" id="KW-0597">Phosphoprotein</keyword>
<dbReference type="Gene3D" id="3.40.50.2300">
    <property type="match status" value="1"/>
</dbReference>
<organism evidence="4 5">
    <name type="scientific">Virgibacillus xinjiangensis</name>
    <dbReference type="NCBI Taxonomy" id="393090"/>
    <lineage>
        <taxon>Bacteria</taxon>
        <taxon>Bacillati</taxon>
        <taxon>Bacillota</taxon>
        <taxon>Bacilli</taxon>
        <taxon>Bacillales</taxon>
        <taxon>Bacillaceae</taxon>
        <taxon>Virgibacillus</taxon>
    </lineage>
</organism>
<dbReference type="InterPro" id="IPR001789">
    <property type="entry name" value="Sig_transdc_resp-reg_receiver"/>
</dbReference>
<feature type="modified residue" description="4-aspartylphosphate" evidence="2">
    <location>
        <position position="53"/>
    </location>
</feature>
<name>A0ABV7CTH6_9BACI</name>
<dbReference type="InterPro" id="IPR011006">
    <property type="entry name" value="CheY-like_superfamily"/>
</dbReference>
<dbReference type="PANTHER" id="PTHR44591:SF18">
    <property type="entry name" value="REGULATORY PROTEIN"/>
    <property type="match status" value="1"/>
</dbReference>
<reference evidence="5" key="1">
    <citation type="journal article" date="2019" name="Int. J. Syst. Evol. Microbiol.">
        <title>The Global Catalogue of Microorganisms (GCM) 10K type strain sequencing project: providing services to taxonomists for standard genome sequencing and annotation.</title>
        <authorList>
            <consortium name="The Broad Institute Genomics Platform"/>
            <consortium name="The Broad Institute Genome Sequencing Center for Infectious Disease"/>
            <person name="Wu L."/>
            <person name="Ma J."/>
        </authorList>
    </citation>
    <scope>NUCLEOTIDE SEQUENCE [LARGE SCALE GENOMIC DNA]</scope>
    <source>
        <strain evidence="5">KCTC 13128</strain>
    </source>
</reference>
<dbReference type="PROSITE" id="PS50110">
    <property type="entry name" value="RESPONSE_REGULATORY"/>
    <property type="match status" value="1"/>
</dbReference>
<comment type="caution">
    <text evidence="4">The sequence shown here is derived from an EMBL/GenBank/DDBJ whole genome shotgun (WGS) entry which is preliminary data.</text>
</comment>
<accession>A0ABV7CTH6</accession>
<evidence type="ECO:0000256" key="2">
    <source>
        <dbReference type="PROSITE-ProRule" id="PRU00169"/>
    </source>
</evidence>
<evidence type="ECO:0000256" key="1">
    <source>
        <dbReference type="ARBA" id="ARBA00022553"/>
    </source>
</evidence>
<sequence>MEKEILVVDDQPGIRLLLQDLLVNEGYQVTIGETGKEAWDLICSHTFALAILDYRLPVLDGAEILDRLKQEEVDLAVILISGMTEMLSEDVIRQRNVKAVLGKPFNISDLLGQVHTILE</sequence>
<evidence type="ECO:0000313" key="4">
    <source>
        <dbReference type="EMBL" id="MFC3039631.1"/>
    </source>
</evidence>
<dbReference type="InterPro" id="IPR050595">
    <property type="entry name" value="Bact_response_regulator"/>
</dbReference>
<dbReference type="SMART" id="SM00448">
    <property type="entry name" value="REC"/>
    <property type="match status" value="1"/>
</dbReference>
<proteinExistence type="predicted"/>